<dbReference type="InterPro" id="IPR013216">
    <property type="entry name" value="Methyltransf_11"/>
</dbReference>
<evidence type="ECO:0000313" key="2">
    <source>
        <dbReference type="EMBL" id="MCW1072908.1"/>
    </source>
</evidence>
<evidence type="ECO:0000259" key="1">
    <source>
        <dbReference type="Pfam" id="PF08241"/>
    </source>
</evidence>
<sequence length="245" mass="27979">MDVAAYKEFLNQAWGKLYYEILFAQLAHIKNKKVLDFGSGFGLVADFLPQNNQVIAIEPNDEMIAERQQNFHYQQLQGSLEMLKGIPSARFDLIICHNVLEYVDEPALYLAEFSRLLKKGGQISFVKHNEVGRIMQTVVFANDTNLALDLLSGQSYQSHTMGQATYYDLADLLQKVTSELTVQNYQGIRIFYGLQDNAVKTAVAWREKMLKIELAVCQQSPYRDIAAFQHIWLQKGDENDSLLCK</sequence>
<accession>A0A412PQK3</accession>
<dbReference type="RefSeq" id="WP_024052374.1">
    <property type="nucleotide sequence ID" value="NZ_CP118046.1"/>
</dbReference>
<dbReference type="GO" id="GO:0032259">
    <property type="term" value="P:methylation"/>
    <property type="evidence" value="ECO:0007669"/>
    <property type="project" value="UniProtKB-KW"/>
</dbReference>
<dbReference type="PANTHER" id="PTHR45036">
    <property type="entry name" value="METHYLTRANSFERASE LIKE 7B"/>
    <property type="match status" value="1"/>
</dbReference>
<dbReference type="Gene3D" id="3.40.50.150">
    <property type="entry name" value="Vaccinia Virus protein VP39"/>
    <property type="match status" value="1"/>
</dbReference>
<dbReference type="AlphaFoldDB" id="A0A412PQK3"/>
<dbReference type="EMBL" id="JAPAIK010000063">
    <property type="protein sequence ID" value="MCW1072908.1"/>
    <property type="molecule type" value="Genomic_DNA"/>
</dbReference>
<dbReference type="GO" id="GO:0008757">
    <property type="term" value="F:S-adenosylmethionine-dependent methyltransferase activity"/>
    <property type="evidence" value="ECO:0007669"/>
    <property type="project" value="InterPro"/>
</dbReference>
<protein>
    <submittedName>
        <fullName evidence="3">Class I SAM-dependent methyltransferase</fullName>
    </submittedName>
    <submittedName>
        <fullName evidence="2">Methyltransferase domain-containing protein</fullName>
    </submittedName>
</protein>
<name>A0A412PQK3_STRAP</name>
<dbReference type="Pfam" id="PF08241">
    <property type="entry name" value="Methyltransf_11"/>
    <property type="match status" value="1"/>
</dbReference>
<dbReference type="InterPro" id="IPR052356">
    <property type="entry name" value="Thiol_S-MT"/>
</dbReference>
<dbReference type="SUPFAM" id="SSF53335">
    <property type="entry name" value="S-adenosyl-L-methionine-dependent methyltransferases"/>
    <property type="match status" value="1"/>
</dbReference>
<dbReference type="CDD" id="cd02440">
    <property type="entry name" value="AdoMet_MTases"/>
    <property type="match status" value="1"/>
</dbReference>
<reference evidence="3 4" key="1">
    <citation type="submission" date="2018-08" db="EMBL/GenBank/DDBJ databases">
        <title>A genome reference for cultivated species of the human gut microbiota.</title>
        <authorList>
            <person name="Zou Y."/>
            <person name="Xue W."/>
            <person name="Luo G."/>
        </authorList>
    </citation>
    <scope>NUCLEOTIDE SEQUENCE [LARGE SCALE GENOMIC DNA]</scope>
    <source>
        <strain evidence="3 4">AF18-38</strain>
    </source>
</reference>
<comment type="caution">
    <text evidence="3">The sequence shown here is derived from an EMBL/GenBank/DDBJ whole genome shotgun (WGS) entry which is preliminary data.</text>
</comment>
<organism evidence="3 4">
    <name type="scientific">Streptococcus anginosus</name>
    <dbReference type="NCBI Taxonomy" id="1328"/>
    <lineage>
        <taxon>Bacteria</taxon>
        <taxon>Bacillati</taxon>
        <taxon>Bacillota</taxon>
        <taxon>Bacilli</taxon>
        <taxon>Lactobacillales</taxon>
        <taxon>Streptococcaceae</taxon>
        <taxon>Streptococcus</taxon>
        <taxon>Streptococcus anginosus group</taxon>
    </lineage>
</organism>
<dbReference type="InterPro" id="IPR029063">
    <property type="entry name" value="SAM-dependent_MTases_sf"/>
</dbReference>
<keyword evidence="3" id="KW-0808">Transferase</keyword>
<proteinExistence type="predicted"/>
<dbReference type="Proteomes" id="UP000284046">
    <property type="component" value="Unassembled WGS sequence"/>
</dbReference>
<evidence type="ECO:0000313" key="4">
    <source>
        <dbReference type="Proteomes" id="UP000284046"/>
    </source>
</evidence>
<evidence type="ECO:0000313" key="3">
    <source>
        <dbReference type="EMBL" id="RGT62778.1"/>
    </source>
</evidence>
<dbReference type="PANTHER" id="PTHR45036:SF1">
    <property type="entry name" value="METHYLTRANSFERASE LIKE 7A"/>
    <property type="match status" value="1"/>
</dbReference>
<feature type="domain" description="Methyltransferase type 11" evidence="1">
    <location>
        <begin position="35"/>
        <end position="124"/>
    </location>
</feature>
<gene>
    <name evidence="3" type="ORF">DWX18_01380</name>
    <name evidence="2" type="ORF">OJ930_07740</name>
</gene>
<reference evidence="2" key="2">
    <citation type="submission" date="2022-10" db="EMBL/GenBank/DDBJ databases">
        <title>Comparative genomic study of S. anginosus.</title>
        <authorList>
            <person name="Prasad A."/>
            <person name="Ene A."/>
            <person name="Jablonska S."/>
            <person name="Du J."/>
            <person name="Wolfe A.J."/>
            <person name="Putonti C."/>
        </authorList>
    </citation>
    <scope>NUCLEOTIDE SEQUENCE</scope>
    <source>
        <strain evidence="2">UMB6888</strain>
    </source>
</reference>
<dbReference type="EMBL" id="QRWZ01000001">
    <property type="protein sequence ID" value="RGT62778.1"/>
    <property type="molecule type" value="Genomic_DNA"/>
</dbReference>
<keyword evidence="3" id="KW-0489">Methyltransferase</keyword>
<dbReference type="Proteomes" id="UP001208853">
    <property type="component" value="Unassembled WGS sequence"/>
</dbReference>